<gene>
    <name evidence="3" type="ORF">QFZ36_003650</name>
</gene>
<evidence type="ECO:0000313" key="4">
    <source>
        <dbReference type="Proteomes" id="UP001236806"/>
    </source>
</evidence>
<sequence length="376" mass="41975">MTSPPVTPRLDMQRPGPQDRPDPKPGKLWTLVVGVILAVLLAGGLGVVVFIVVKEHLEIPPAEAARTAVTLIGVPTAAGAVFVALRSLRLKEQQLHADQQRVVDAYRTYALAFDTEHSRRQYDQERELRARYVSAAEQIGHDSAAVRLAGVNAMAHLATDWTEQRQSCVDVLCAYLRLPHLKMTSSNTADADIDDPADGEVRRTVQRLIAEGFKKDAEGKPSWPDTDLDLDRAELNDFIMEDAVIRRASFKRTVFRGPTMFHGGSSNNVSFQRAVFLGRTSFARTVFGKSDFSGAAFHDYVRFDIFYEERPGFIYNSFMDTMHVSARADRNYNFRRASFAVEPTKGKWVSYEACRLNGLPYEPPSTSDGAFKNNQA</sequence>
<evidence type="ECO:0008006" key="5">
    <source>
        <dbReference type="Google" id="ProtNLM"/>
    </source>
</evidence>
<keyword evidence="2" id="KW-1133">Transmembrane helix</keyword>
<evidence type="ECO:0000313" key="3">
    <source>
        <dbReference type="EMBL" id="MDQ0676089.1"/>
    </source>
</evidence>
<dbReference type="Gene3D" id="2.160.20.80">
    <property type="entry name" value="E3 ubiquitin-protein ligase SopA"/>
    <property type="match status" value="1"/>
</dbReference>
<dbReference type="EMBL" id="JAUSXB010000001">
    <property type="protein sequence ID" value="MDQ0676089.1"/>
    <property type="molecule type" value="Genomic_DNA"/>
</dbReference>
<evidence type="ECO:0000256" key="1">
    <source>
        <dbReference type="SAM" id="MobiDB-lite"/>
    </source>
</evidence>
<protein>
    <recommendedName>
        <fullName evidence="5">Pentapeptide repeats family protein</fullName>
    </recommendedName>
</protein>
<organism evidence="3 4">
    <name type="scientific">Pseudarthrobacter siccitolerans</name>
    <dbReference type="NCBI Taxonomy" id="861266"/>
    <lineage>
        <taxon>Bacteria</taxon>
        <taxon>Bacillati</taxon>
        <taxon>Actinomycetota</taxon>
        <taxon>Actinomycetes</taxon>
        <taxon>Micrococcales</taxon>
        <taxon>Micrococcaceae</taxon>
        <taxon>Pseudarthrobacter</taxon>
    </lineage>
</organism>
<keyword evidence="2" id="KW-0472">Membrane</keyword>
<feature type="transmembrane region" description="Helical" evidence="2">
    <location>
        <begin position="28"/>
        <end position="53"/>
    </location>
</feature>
<name>A0ABU0PQ39_9MICC</name>
<evidence type="ECO:0000256" key="2">
    <source>
        <dbReference type="SAM" id="Phobius"/>
    </source>
</evidence>
<keyword evidence="4" id="KW-1185">Reference proteome</keyword>
<feature type="transmembrane region" description="Helical" evidence="2">
    <location>
        <begin position="65"/>
        <end position="85"/>
    </location>
</feature>
<proteinExistence type="predicted"/>
<comment type="caution">
    <text evidence="3">The sequence shown here is derived from an EMBL/GenBank/DDBJ whole genome shotgun (WGS) entry which is preliminary data.</text>
</comment>
<dbReference type="Pfam" id="PF13576">
    <property type="entry name" value="Pentapeptide_3"/>
    <property type="match status" value="1"/>
</dbReference>
<feature type="region of interest" description="Disordered" evidence="1">
    <location>
        <begin position="1"/>
        <end position="24"/>
    </location>
</feature>
<accession>A0ABU0PQ39</accession>
<keyword evidence="2" id="KW-0812">Transmembrane</keyword>
<dbReference type="SUPFAM" id="SSF141571">
    <property type="entry name" value="Pentapeptide repeat-like"/>
    <property type="match status" value="1"/>
</dbReference>
<reference evidence="3 4" key="1">
    <citation type="submission" date="2023-07" db="EMBL/GenBank/DDBJ databases">
        <title>Comparative genomics of wheat-associated soil bacteria to identify genetic determinants of phenazine resistance.</title>
        <authorList>
            <person name="Mouncey N."/>
        </authorList>
    </citation>
    <scope>NUCLEOTIDE SEQUENCE [LARGE SCALE GENOMIC DNA]</scope>
    <source>
        <strain evidence="3 4">W1I3</strain>
    </source>
</reference>
<dbReference type="Proteomes" id="UP001236806">
    <property type="component" value="Unassembled WGS sequence"/>
</dbReference>
<dbReference type="InterPro" id="IPR001646">
    <property type="entry name" value="5peptide_repeat"/>
</dbReference>